<keyword evidence="1" id="KW-0812">Transmembrane</keyword>
<keyword evidence="3" id="KW-1185">Reference proteome</keyword>
<evidence type="ECO:0000313" key="3">
    <source>
        <dbReference type="Proteomes" id="UP000002964"/>
    </source>
</evidence>
<accession>H8Z1S1</accession>
<gene>
    <name evidence="2" type="ORF">Thi970DRAFT_02820</name>
</gene>
<organism evidence="2 3">
    <name type="scientific">Thiorhodovibrio frisius</name>
    <dbReference type="NCBI Taxonomy" id="631362"/>
    <lineage>
        <taxon>Bacteria</taxon>
        <taxon>Pseudomonadati</taxon>
        <taxon>Pseudomonadota</taxon>
        <taxon>Gammaproteobacteria</taxon>
        <taxon>Chromatiales</taxon>
        <taxon>Chromatiaceae</taxon>
        <taxon>Thiorhodovibrio</taxon>
    </lineage>
</organism>
<dbReference type="Proteomes" id="UP000002964">
    <property type="component" value="Unassembled WGS sequence"/>
</dbReference>
<proteinExistence type="predicted"/>
<reference evidence="3" key="1">
    <citation type="submission" date="2011-06" db="EMBL/GenBank/DDBJ databases">
        <authorList>
            <consortium name="US DOE Joint Genome Institute (JGI-PGF)"/>
            <person name="Lucas S."/>
            <person name="Han J."/>
            <person name="Lapidus A."/>
            <person name="Cheng J.-F."/>
            <person name="Goodwin L."/>
            <person name="Pitluck S."/>
            <person name="Peters L."/>
            <person name="Land M.L."/>
            <person name="Hauser L."/>
            <person name="Vogl K."/>
            <person name="Liu Z."/>
            <person name="Overmann J."/>
            <person name="Frigaard N.-U."/>
            <person name="Bryant D.A."/>
            <person name="Woyke T.J."/>
        </authorList>
    </citation>
    <scope>NUCLEOTIDE SEQUENCE [LARGE SCALE GENOMIC DNA]</scope>
    <source>
        <strain evidence="3">970</strain>
    </source>
</reference>
<dbReference type="STRING" id="631362.Thi970DRAFT_02820"/>
<evidence type="ECO:0000313" key="2">
    <source>
        <dbReference type="EMBL" id="EIC22549.1"/>
    </source>
</evidence>
<name>H8Z1S1_9GAMM</name>
<dbReference type="EMBL" id="JH603169">
    <property type="protein sequence ID" value="EIC22549.1"/>
    <property type="molecule type" value="Genomic_DNA"/>
</dbReference>
<sequence>MRLQRREGESDWDFSTRLNQQVFESIYHCDYDFAPRAIERIVGLTPGSKLDQVGFLSPDIVCGFCHQVAFILAKALSNGGLNAKPLGVNGHVVTLAYIDGKPFVLDPDIGVGPIAYGDQMSDEAAHAYKTKLMDSTDQPPSPGLVRYMNKIVEAYATTEDDRPYFTLDWMSRIQIRQQRYILFVTVFAYGIGFLGLLLIFLCAVPGFKRRDT</sequence>
<keyword evidence="1" id="KW-1133">Transmembrane helix</keyword>
<feature type="transmembrane region" description="Helical" evidence="1">
    <location>
        <begin position="180"/>
        <end position="207"/>
    </location>
</feature>
<reference evidence="2 3" key="2">
    <citation type="submission" date="2011-11" db="EMBL/GenBank/DDBJ databases">
        <authorList>
            <consortium name="US DOE Joint Genome Institute"/>
            <person name="Lucas S."/>
            <person name="Han J."/>
            <person name="Lapidus A."/>
            <person name="Cheng J.-F."/>
            <person name="Goodwin L."/>
            <person name="Pitluck S."/>
            <person name="Peters L."/>
            <person name="Ovchinnikova G."/>
            <person name="Zhang X."/>
            <person name="Detter J.C."/>
            <person name="Han C."/>
            <person name="Tapia R."/>
            <person name="Land M."/>
            <person name="Hauser L."/>
            <person name="Kyrpides N."/>
            <person name="Ivanova N."/>
            <person name="Pagani I."/>
            <person name="Vogl K."/>
            <person name="Liu Z."/>
            <person name="Overmann J."/>
            <person name="Frigaard N.-U."/>
            <person name="Bryant D."/>
            <person name="Woyke T."/>
        </authorList>
    </citation>
    <scope>NUCLEOTIDE SEQUENCE [LARGE SCALE GENOMIC DNA]</scope>
    <source>
        <strain evidence="2 3">970</strain>
    </source>
</reference>
<dbReference type="HOGENOM" id="CLU_1299252_0_0_6"/>
<keyword evidence="1" id="KW-0472">Membrane</keyword>
<dbReference type="AlphaFoldDB" id="H8Z1S1"/>
<evidence type="ECO:0000256" key="1">
    <source>
        <dbReference type="SAM" id="Phobius"/>
    </source>
</evidence>
<protein>
    <submittedName>
        <fullName evidence="2">Uncharacterized protein</fullName>
    </submittedName>
</protein>